<proteinExistence type="predicted"/>
<name>A0A849KBV4_9MICO</name>
<sequence length="130" mass="13889">MGETRRRVVEIVGIYHAEGSLLGEVRYALGRMRGTAHCALCDITHGALRRKRSWDAYVAGLGVPVRLLHLDEMPDDVASSVARAGSPVVLGRTPDDDLVTLLDADALEVLQGDVDAFAGALARALEAVAR</sequence>
<reference evidence="1 2" key="1">
    <citation type="submission" date="2020-05" db="EMBL/GenBank/DDBJ databases">
        <title>Genome sequence of Isoptericola sp. JC619 isolated from Chilika lagoon, India.</title>
        <authorList>
            <person name="Kumar D."/>
            <person name="Appam K."/>
            <person name="Gandham S."/>
            <person name="Uppada J."/>
            <person name="Sasikala C."/>
            <person name="Venkata Ramana C."/>
        </authorList>
    </citation>
    <scope>NUCLEOTIDE SEQUENCE [LARGE SCALE GENOMIC DNA]</scope>
    <source>
        <strain evidence="1 2">JC619</strain>
    </source>
</reference>
<protein>
    <recommendedName>
        <fullName evidence="3">GTPase</fullName>
    </recommendedName>
</protein>
<keyword evidence="2" id="KW-1185">Reference proteome</keyword>
<dbReference type="Proteomes" id="UP000557204">
    <property type="component" value="Unassembled WGS sequence"/>
</dbReference>
<comment type="caution">
    <text evidence="1">The sequence shown here is derived from an EMBL/GenBank/DDBJ whole genome shotgun (WGS) entry which is preliminary data.</text>
</comment>
<organism evidence="1 2">
    <name type="scientific">Isoptericola sediminis</name>
    <dbReference type="NCBI Taxonomy" id="2733572"/>
    <lineage>
        <taxon>Bacteria</taxon>
        <taxon>Bacillati</taxon>
        <taxon>Actinomycetota</taxon>
        <taxon>Actinomycetes</taxon>
        <taxon>Micrococcales</taxon>
        <taxon>Promicromonosporaceae</taxon>
        <taxon>Isoptericola</taxon>
    </lineage>
</organism>
<dbReference type="RefSeq" id="WP_171245592.1">
    <property type="nucleotide sequence ID" value="NZ_JABFAJ010000003.1"/>
</dbReference>
<dbReference type="EMBL" id="JABFAJ010000003">
    <property type="protein sequence ID" value="NNU26073.1"/>
    <property type="molecule type" value="Genomic_DNA"/>
</dbReference>
<accession>A0A849KBV4</accession>
<evidence type="ECO:0008006" key="3">
    <source>
        <dbReference type="Google" id="ProtNLM"/>
    </source>
</evidence>
<gene>
    <name evidence="1" type="ORF">HLI28_00735</name>
</gene>
<dbReference type="AlphaFoldDB" id="A0A849KBV4"/>
<evidence type="ECO:0000313" key="2">
    <source>
        <dbReference type="Proteomes" id="UP000557204"/>
    </source>
</evidence>
<evidence type="ECO:0000313" key="1">
    <source>
        <dbReference type="EMBL" id="NNU26073.1"/>
    </source>
</evidence>